<keyword evidence="2" id="KW-1185">Reference proteome</keyword>
<dbReference type="AlphaFoldDB" id="A0A419R321"/>
<name>A0A419R321_9SPHN</name>
<comment type="caution">
    <text evidence="1">The sequence shown here is derived from an EMBL/GenBank/DDBJ whole genome shotgun (WGS) entry which is preliminary data.</text>
</comment>
<organism evidence="1 2">
    <name type="scientific">Tsuneonella suprasediminis</name>
    <dbReference type="NCBI Taxonomy" id="2306996"/>
    <lineage>
        <taxon>Bacteria</taxon>
        <taxon>Pseudomonadati</taxon>
        <taxon>Pseudomonadota</taxon>
        <taxon>Alphaproteobacteria</taxon>
        <taxon>Sphingomonadales</taxon>
        <taxon>Erythrobacteraceae</taxon>
        <taxon>Tsuneonella</taxon>
    </lineage>
</organism>
<dbReference type="Proteomes" id="UP000284322">
    <property type="component" value="Unassembled WGS sequence"/>
</dbReference>
<reference evidence="1 2" key="1">
    <citation type="submission" date="2018-09" db="EMBL/GenBank/DDBJ databases">
        <title>Altererythrobacter sp.Ery1 and Ery12, the genome sequencing of novel strains in genus Alterythrobacter.</title>
        <authorList>
            <person name="Cheng H."/>
            <person name="Wu Y.-H."/>
            <person name="Fang C."/>
            <person name="Xu X.-W."/>
        </authorList>
    </citation>
    <scope>NUCLEOTIDE SEQUENCE [LARGE SCALE GENOMIC DNA]</scope>
    <source>
        <strain evidence="1 2">Ery12</strain>
    </source>
</reference>
<sequence>MKTLDLNRYLDSIQARKAKLERVGAFPDAEVCRNSGARRSAGKRAALKRADTRAMAAGIAPVSGNY</sequence>
<evidence type="ECO:0000313" key="2">
    <source>
        <dbReference type="Proteomes" id="UP000284322"/>
    </source>
</evidence>
<protein>
    <submittedName>
        <fullName evidence="1">Uncharacterized protein</fullName>
    </submittedName>
</protein>
<gene>
    <name evidence="1" type="ORF">D6858_05925</name>
</gene>
<proteinExistence type="predicted"/>
<evidence type="ECO:0000313" key="1">
    <source>
        <dbReference type="EMBL" id="RJX68555.1"/>
    </source>
</evidence>
<dbReference type="RefSeq" id="WP_120108234.1">
    <property type="nucleotide sequence ID" value="NZ_RAHJ01000017.1"/>
</dbReference>
<accession>A0A419R321</accession>
<dbReference type="EMBL" id="RAHJ01000017">
    <property type="protein sequence ID" value="RJX68555.1"/>
    <property type="molecule type" value="Genomic_DNA"/>
</dbReference>